<dbReference type="PANTHER" id="PTHR35936">
    <property type="entry name" value="MEMBRANE-BOUND LYTIC MUREIN TRANSGLYCOSYLASE F"/>
    <property type="match status" value="1"/>
</dbReference>
<dbReference type="Pfam" id="PF00497">
    <property type="entry name" value="SBP_bac_3"/>
    <property type="match status" value="1"/>
</dbReference>
<dbReference type="SUPFAM" id="SSF53850">
    <property type="entry name" value="Periplasmic binding protein-like II"/>
    <property type="match status" value="1"/>
</dbReference>
<organism evidence="3 4">
    <name type="scientific">Leucobacter chromiisoli</name>
    <dbReference type="NCBI Taxonomy" id="2796471"/>
    <lineage>
        <taxon>Bacteria</taxon>
        <taxon>Bacillati</taxon>
        <taxon>Actinomycetota</taxon>
        <taxon>Actinomycetes</taxon>
        <taxon>Micrococcales</taxon>
        <taxon>Microbacteriaceae</taxon>
        <taxon>Leucobacter</taxon>
    </lineage>
</organism>
<dbReference type="Proteomes" id="UP000608530">
    <property type="component" value="Unassembled WGS sequence"/>
</dbReference>
<evidence type="ECO:0000259" key="2">
    <source>
        <dbReference type="SMART" id="SM00062"/>
    </source>
</evidence>
<reference evidence="3" key="1">
    <citation type="submission" date="2020-12" db="EMBL/GenBank/DDBJ databases">
        <title>Leucobacter sp. CAS1, isolated from Chromium sludge.</title>
        <authorList>
            <person name="Xu Z."/>
        </authorList>
    </citation>
    <scope>NUCLEOTIDE SEQUENCE</scope>
    <source>
        <strain evidence="3">CSA1</strain>
    </source>
</reference>
<evidence type="ECO:0000313" key="4">
    <source>
        <dbReference type="Proteomes" id="UP000608530"/>
    </source>
</evidence>
<keyword evidence="1" id="KW-0732">Signal</keyword>
<name>A0A934QA39_9MICO</name>
<comment type="caution">
    <text evidence="3">The sequence shown here is derived from an EMBL/GenBank/DDBJ whole genome shotgun (WGS) entry which is preliminary data.</text>
</comment>
<keyword evidence="4" id="KW-1185">Reference proteome</keyword>
<dbReference type="EMBL" id="JAEHOH010000014">
    <property type="protein sequence ID" value="MBK0419562.1"/>
    <property type="molecule type" value="Genomic_DNA"/>
</dbReference>
<dbReference type="InterPro" id="IPR001638">
    <property type="entry name" value="Solute-binding_3/MltF_N"/>
</dbReference>
<gene>
    <name evidence="3" type="ORF">JD276_11000</name>
</gene>
<proteinExistence type="predicted"/>
<evidence type="ECO:0000313" key="3">
    <source>
        <dbReference type="EMBL" id="MBK0419562.1"/>
    </source>
</evidence>
<accession>A0A934QA39</accession>
<dbReference type="RefSeq" id="WP_200115705.1">
    <property type="nucleotide sequence ID" value="NZ_JAEHOH010000014.1"/>
</dbReference>
<protein>
    <submittedName>
        <fullName evidence="3">ABC transporter substrate-binding protein</fullName>
    </submittedName>
</protein>
<dbReference type="SMART" id="SM00062">
    <property type="entry name" value="PBPb"/>
    <property type="match status" value="1"/>
</dbReference>
<dbReference type="AlphaFoldDB" id="A0A934QA39"/>
<dbReference type="Gene3D" id="3.40.190.10">
    <property type="entry name" value="Periplasmic binding protein-like II"/>
    <property type="match status" value="2"/>
</dbReference>
<dbReference type="CDD" id="cd01004">
    <property type="entry name" value="PBP2_MidA_like"/>
    <property type="match status" value="1"/>
</dbReference>
<dbReference type="PROSITE" id="PS51257">
    <property type="entry name" value="PROKAR_LIPOPROTEIN"/>
    <property type="match status" value="1"/>
</dbReference>
<feature type="domain" description="Solute-binding protein family 3/N-terminal" evidence="2">
    <location>
        <begin position="67"/>
        <end position="300"/>
    </location>
</feature>
<evidence type="ECO:0000256" key="1">
    <source>
        <dbReference type="ARBA" id="ARBA00022729"/>
    </source>
</evidence>
<dbReference type="PANTHER" id="PTHR35936:SF17">
    <property type="entry name" value="ARGININE-BINDING EXTRACELLULAR PROTEIN ARTP"/>
    <property type="match status" value="1"/>
</dbReference>
<sequence>MRILTRRDSAGIGQVWHRTAGLAALLALGLAATGCSGGAAEEKPGREVDVNEEAVELLPDDVREAGRLAVGTNAPYAPMVMFEEDGTTLTGVEVDLMDEISARLGLENDWDNTNWDGLLTALRAGRYDVAIASIGDRPERRDTVDFVDYAVTGMAAVVDPENEGDYSENTDLCGKQVGYQTGVAAESILTTLSETECAEAGLEPISMAGFPDDNAGLLALRSGRVDAHVMDSLSAYFEQSSETGKGSYATVLDGLYHLTPYGIAIDNQHDGLAEAVQMVLNDMISDGTYEQILDDYSVPAAAITEALINGGTQGVVDGTETFEALPESDG</sequence>